<organism evidence="5 6">
    <name type="scientific">Lasiosphaeris hirsuta</name>
    <dbReference type="NCBI Taxonomy" id="260670"/>
    <lineage>
        <taxon>Eukaryota</taxon>
        <taxon>Fungi</taxon>
        <taxon>Dikarya</taxon>
        <taxon>Ascomycota</taxon>
        <taxon>Pezizomycotina</taxon>
        <taxon>Sordariomycetes</taxon>
        <taxon>Sordariomycetidae</taxon>
        <taxon>Sordariales</taxon>
        <taxon>Lasiosphaeriaceae</taxon>
        <taxon>Lasiosphaeris</taxon>
    </lineage>
</organism>
<gene>
    <name evidence="5" type="ORF">B0H67DRAFT_504026</name>
</gene>
<keyword evidence="2" id="KW-0539">Nucleus</keyword>
<dbReference type="GO" id="GO:0005634">
    <property type="term" value="C:nucleus"/>
    <property type="evidence" value="ECO:0007669"/>
    <property type="project" value="UniProtKB-SubCell"/>
</dbReference>
<comment type="subcellular location">
    <subcellularLocation>
        <location evidence="1">Nucleus</location>
    </subcellularLocation>
</comment>
<sequence>MKAPVYDGTSFPPRCAAGLSLVKYFGTLIKRPIGVSPRTVNISAMTSKNGTGNMTSLCQQSELMKLMLADQLMYGFDIVDDETRDFLYSVIISGQVPHNDAEELLRLSLMRGVEEWEMVIECATTLNHRALGSENHDGGESSLGEGGKDRKPTSAPGMKRLAKSVSRFWGSPQDGDGKSVAQHGKQKAQPLDPQRVAASGNEQDSFRVARDTNQWPRQPPERAGSADARLQSQSPWATTNNSPEIEREPGSELSQKAAKTAPTVPATAAQHQKRPSPGVRHKHTAKSPFFTTPTPTTSPQQQATTPKKPRPPRGTISSLPIPPLSAPSFGLIQETLADDPFRLLIAVTFLIRTHGRAAIPVFHELMARFPTPKALATANPDQIIELIRPLGLAAVRCAAVQRYARGWVERPPLRGMRYGVKNYPKHGDGREVRVGGVFGAEDGDGDEHVGDAAEDARRRAVGCAWEIGHLTQGPYALDSWRIFCRDVLLARAEDWKGKGAPEGFQPEWMRVLPQDKELRACLRWMWMQEGWKWDPTTGERQPLPEELRRAVNERRVGYDDCGDLVISQIRHLEPRHHQISVQHDAAVRL</sequence>
<dbReference type="AlphaFoldDB" id="A0AA40ECP3"/>
<dbReference type="GO" id="GO:0003677">
    <property type="term" value="F:DNA binding"/>
    <property type="evidence" value="ECO:0007669"/>
    <property type="project" value="InterPro"/>
</dbReference>
<dbReference type="SUPFAM" id="SSF48150">
    <property type="entry name" value="DNA-glycosylase"/>
    <property type="match status" value="1"/>
</dbReference>
<feature type="compositionally biased region" description="Polar residues" evidence="3">
    <location>
        <begin position="230"/>
        <end position="243"/>
    </location>
</feature>
<feature type="compositionally biased region" description="Basic residues" evidence="3">
    <location>
        <begin position="271"/>
        <end position="285"/>
    </location>
</feature>
<evidence type="ECO:0000313" key="6">
    <source>
        <dbReference type="Proteomes" id="UP001172102"/>
    </source>
</evidence>
<reference evidence="5" key="1">
    <citation type="submission" date="2023-06" db="EMBL/GenBank/DDBJ databases">
        <title>Genome-scale phylogeny and comparative genomics of the fungal order Sordariales.</title>
        <authorList>
            <consortium name="Lawrence Berkeley National Laboratory"/>
            <person name="Hensen N."/>
            <person name="Bonometti L."/>
            <person name="Westerberg I."/>
            <person name="Brannstrom I.O."/>
            <person name="Guillou S."/>
            <person name="Cros-Aarteil S."/>
            <person name="Calhoun S."/>
            <person name="Haridas S."/>
            <person name="Kuo A."/>
            <person name="Mondo S."/>
            <person name="Pangilinan J."/>
            <person name="Riley R."/>
            <person name="Labutti K."/>
            <person name="Andreopoulos B."/>
            <person name="Lipzen A."/>
            <person name="Chen C."/>
            <person name="Yanf M."/>
            <person name="Daum C."/>
            <person name="Ng V."/>
            <person name="Clum A."/>
            <person name="Steindorff A."/>
            <person name="Ohm R."/>
            <person name="Martin F."/>
            <person name="Silar P."/>
            <person name="Natvig D."/>
            <person name="Lalanne C."/>
            <person name="Gautier V."/>
            <person name="Ament-Velasquez S.L."/>
            <person name="Kruys A."/>
            <person name="Hutchinson M.I."/>
            <person name="Powell A.J."/>
            <person name="Barry K."/>
            <person name="Miller A.N."/>
            <person name="Grigoriev I.V."/>
            <person name="Debuchy R."/>
            <person name="Gladieux P."/>
            <person name="Thoren M.H."/>
            <person name="Johannesson H."/>
        </authorList>
    </citation>
    <scope>NUCLEOTIDE SEQUENCE</scope>
    <source>
        <strain evidence="5">SMH4607-1</strain>
    </source>
</reference>
<dbReference type="EMBL" id="JAUKUA010000001">
    <property type="protein sequence ID" value="KAK0730533.1"/>
    <property type="molecule type" value="Genomic_DNA"/>
</dbReference>
<proteinExistence type="predicted"/>
<evidence type="ECO:0000313" key="5">
    <source>
        <dbReference type="EMBL" id="KAK0730533.1"/>
    </source>
</evidence>
<feature type="domain" description="HhH-GPD" evidence="4">
    <location>
        <begin position="353"/>
        <end position="422"/>
    </location>
</feature>
<evidence type="ECO:0000259" key="4">
    <source>
        <dbReference type="Pfam" id="PF00730"/>
    </source>
</evidence>
<evidence type="ECO:0000256" key="2">
    <source>
        <dbReference type="ARBA" id="ARBA00023242"/>
    </source>
</evidence>
<dbReference type="GO" id="GO:0003824">
    <property type="term" value="F:catalytic activity"/>
    <property type="evidence" value="ECO:0007669"/>
    <property type="project" value="InterPro"/>
</dbReference>
<dbReference type="PANTHER" id="PTHR15074:SF0">
    <property type="entry name" value="METHYL-CPG-BINDING DOMAIN PROTEIN 4-LIKE PROTEIN"/>
    <property type="match status" value="1"/>
</dbReference>
<dbReference type="InterPro" id="IPR011257">
    <property type="entry name" value="DNA_glycosylase"/>
</dbReference>
<dbReference type="InterPro" id="IPR003265">
    <property type="entry name" value="HhH-GPD_domain"/>
</dbReference>
<dbReference type="PANTHER" id="PTHR15074">
    <property type="entry name" value="METHYL-CPG-BINDING PROTEIN"/>
    <property type="match status" value="1"/>
</dbReference>
<name>A0AA40ECP3_9PEZI</name>
<dbReference type="Proteomes" id="UP001172102">
    <property type="component" value="Unassembled WGS sequence"/>
</dbReference>
<keyword evidence="6" id="KW-1185">Reference proteome</keyword>
<comment type="caution">
    <text evidence="5">The sequence shown here is derived from an EMBL/GenBank/DDBJ whole genome shotgun (WGS) entry which is preliminary data.</text>
</comment>
<feature type="compositionally biased region" description="Low complexity" evidence="3">
    <location>
        <begin position="286"/>
        <end position="306"/>
    </location>
</feature>
<evidence type="ECO:0000256" key="3">
    <source>
        <dbReference type="SAM" id="MobiDB-lite"/>
    </source>
</evidence>
<dbReference type="InterPro" id="IPR045138">
    <property type="entry name" value="MeCP2/MBD4"/>
</dbReference>
<accession>A0AA40ECP3</accession>
<feature type="region of interest" description="Disordered" evidence="3">
    <location>
        <begin position="130"/>
        <end position="320"/>
    </location>
</feature>
<dbReference type="Gene3D" id="1.10.340.30">
    <property type="entry name" value="Hypothetical protein, domain 2"/>
    <property type="match status" value="1"/>
</dbReference>
<dbReference type="Pfam" id="PF00730">
    <property type="entry name" value="HhH-GPD"/>
    <property type="match status" value="1"/>
</dbReference>
<protein>
    <recommendedName>
        <fullName evidence="4">HhH-GPD domain-containing protein</fullName>
    </recommendedName>
</protein>
<evidence type="ECO:0000256" key="1">
    <source>
        <dbReference type="ARBA" id="ARBA00004123"/>
    </source>
</evidence>
<feature type="compositionally biased region" description="Low complexity" evidence="3">
    <location>
        <begin position="256"/>
        <end position="269"/>
    </location>
</feature>
<dbReference type="GO" id="GO:0006285">
    <property type="term" value="P:base-excision repair, AP site formation"/>
    <property type="evidence" value="ECO:0007669"/>
    <property type="project" value="UniProtKB-ARBA"/>
</dbReference>